<evidence type="ECO:0000256" key="10">
    <source>
        <dbReference type="ARBA" id="ARBA00023239"/>
    </source>
</evidence>
<accession>A0A3S0XX32</accession>
<dbReference type="EMBL" id="RSCJ01000012">
    <property type="protein sequence ID" value="RUR79710.1"/>
    <property type="molecule type" value="Genomic_DNA"/>
</dbReference>
<dbReference type="InterPro" id="IPR000399">
    <property type="entry name" value="TPP-bd_CS"/>
</dbReference>
<feature type="domain" description="Thiamine pyrophosphate enzyme TPP-binding" evidence="14">
    <location>
        <begin position="377"/>
        <end position="517"/>
    </location>
</feature>
<dbReference type="GO" id="GO:0004737">
    <property type="term" value="F:pyruvate decarboxylase activity"/>
    <property type="evidence" value="ECO:0007669"/>
    <property type="project" value="TreeGrafter"/>
</dbReference>
<dbReference type="PROSITE" id="PS00187">
    <property type="entry name" value="TPP_ENZYMES"/>
    <property type="match status" value="1"/>
</dbReference>
<evidence type="ECO:0000256" key="2">
    <source>
        <dbReference type="ARBA" id="ARBA00001964"/>
    </source>
</evidence>
<evidence type="ECO:0000256" key="5">
    <source>
        <dbReference type="ARBA" id="ARBA00020054"/>
    </source>
</evidence>
<feature type="domain" description="Thiamine pyrophosphate enzyme N-terminal TPP-binding" evidence="15">
    <location>
        <begin position="5"/>
        <end position="111"/>
    </location>
</feature>
<dbReference type="RefSeq" id="WP_016877391.1">
    <property type="nucleotide sequence ID" value="NZ_AJLN01000051.1"/>
</dbReference>
<comment type="function">
    <text evidence="3">Decarboxylates branched-chain and aromatic alpha-keto acids to aldehydes.</text>
</comment>
<protein>
    <recommendedName>
        <fullName evidence="5">Alpha-keto-acid decarboxylase</fullName>
    </recommendedName>
</protein>
<gene>
    <name evidence="16" type="ORF">PCC6912_32460</name>
</gene>
<sequence length="541" mass="59397">MPQLAPHIFELLHNQGVQHAFGIPGDFALTLYDALAESKIKPIVMTHEPCAGFAADAYARIRGLGLAVVTYSVGGLNMVNAVAGAYAEKSPLVVLSGSPGVRERRERDLLHHKVKTFDTQRRVYEEVSLYAKTLDNPTTADADIHRALDYAITFKRPVYLEIPRDMVYAEIEEAEHQPPPIKRTDSDALTEAIAETLEMLNRAASPVMLVGVEVHRFWLQEKIVMLAEKLGVPVCATMLGKSVFPEGHPQYIGVYNGEVGHPYVRNIVEESDCLLMLGAFMTDFNLGLFSAHLNPASTIYVTSERIAIKHHEYPNVRLEDFITALCSSKELPHHNPSGITPMKPRVAPANGKMSMSSLLYELNQFIDSNTVVVTDAGDVLFAADDIQTQEGTSFLCPAFYASMGFGVPSAIGAQLADPFRRAIALVGDGAFQMTGMELLTAKRLELNPIVIVVNNSSFASLRMMGHQNADFVNISSINYAEFAKILGGQGFVIETAQQLRQAFHLARESDTFSILDVRISPDDLSPASQRVAYLFAKTLKG</sequence>
<reference evidence="16 17" key="1">
    <citation type="journal article" date="2019" name="Genome Biol. Evol.">
        <title>Day and night: Metabolic profiles and evolutionary relationships of six axenic non-marine cyanobacteria.</title>
        <authorList>
            <person name="Will S.E."/>
            <person name="Henke P."/>
            <person name="Boedeker C."/>
            <person name="Huang S."/>
            <person name="Brinkmann H."/>
            <person name="Rohde M."/>
            <person name="Jarek M."/>
            <person name="Friedl T."/>
            <person name="Seufert S."/>
            <person name="Schumacher M."/>
            <person name="Overmann J."/>
            <person name="Neumann-Schaal M."/>
            <person name="Petersen J."/>
        </authorList>
    </citation>
    <scope>NUCLEOTIDE SEQUENCE [LARGE SCALE GENOMIC DNA]</scope>
    <source>
        <strain evidence="16 17">PCC 6912</strain>
    </source>
</reference>
<evidence type="ECO:0000256" key="9">
    <source>
        <dbReference type="ARBA" id="ARBA00023052"/>
    </source>
</evidence>
<dbReference type="Gene3D" id="3.40.50.970">
    <property type="match status" value="2"/>
</dbReference>
<feature type="binding site" evidence="11">
    <location>
        <position position="428"/>
    </location>
    <ligand>
        <name>Mg(2+)</name>
        <dbReference type="ChEBI" id="CHEBI:18420"/>
    </ligand>
</feature>
<dbReference type="PANTHER" id="PTHR43452">
    <property type="entry name" value="PYRUVATE DECARBOXYLASE"/>
    <property type="match status" value="1"/>
</dbReference>
<dbReference type="SUPFAM" id="SSF52467">
    <property type="entry name" value="DHS-like NAD/FAD-binding domain"/>
    <property type="match status" value="1"/>
</dbReference>
<dbReference type="InterPro" id="IPR012001">
    <property type="entry name" value="Thiamin_PyroP_enz_TPP-bd_dom"/>
</dbReference>
<name>A0A3S0XX32_CHLFR</name>
<evidence type="ECO:0000256" key="4">
    <source>
        <dbReference type="ARBA" id="ARBA00007812"/>
    </source>
</evidence>
<dbReference type="GO" id="GO:0000949">
    <property type="term" value="P:aromatic amino acid family catabolic process to alcohol via Ehrlich pathway"/>
    <property type="evidence" value="ECO:0007669"/>
    <property type="project" value="TreeGrafter"/>
</dbReference>
<comment type="similarity">
    <text evidence="4 12">Belongs to the TPP enzyme family.</text>
</comment>
<keyword evidence="7" id="KW-0210">Decarboxylase</keyword>
<dbReference type="CDD" id="cd07038">
    <property type="entry name" value="TPP_PYR_PDC_IPDC_like"/>
    <property type="match status" value="1"/>
</dbReference>
<dbReference type="STRING" id="211165.GCA_000317285_01526"/>
<dbReference type="Pfam" id="PF02776">
    <property type="entry name" value="TPP_enzyme_N"/>
    <property type="match status" value="1"/>
</dbReference>
<evidence type="ECO:0000256" key="6">
    <source>
        <dbReference type="ARBA" id="ARBA00022723"/>
    </source>
</evidence>
<dbReference type="InterPro" id="IPR011766">
    <property type="entry name" value="TPP_enzyme_TPP-bd"/>
</dbReference>
<evidence type="ECO:0000259" key="14">
    <source>
        <dbReference type="Pfam" id="PF02775"/>
    </source>
</evidence>
<feature type="domain" description="Thiamine pyrophosphate enzyme central" evidence="13">
    <location>
        <begin position="193"/>
        <end position="318"/>
    </location>
</feature>
<dbReference type="OrthoDB" id="4494979at2"/>
<comment type="cofactor">
    <cofactor evidence="2">
        <name>thiamine diphosphate</name>
        <dbReference type="ChEBI" id="CHEBI:58937"/>
    </cofactor>
</comment>
<dbReference type="Pfam" id="PF02775">
    <property type="entry name" value="TPP_enzyme_C"/>
    <property type="match status" value="1"/>
</dbReference>
<dbReference type="CDD" id="cd02005">
    <property type="entry name" value="TPP_PDC_IPDC"/>
    <property type="match status" value="1"/>
</dbReference>
<evidence type="ECO:0000256" key="8">
    <source>
        <dbReference type="ARBA" id="ARBA00022842"/>
    </source>
</evidence>
<evidence type="ECO:0000256" key="11">
    <source>
        <dbReference type="PIRSR" id="PIRSR036565-2"/>
    </source>
</evidence>
<dbReference type="InterPro" id="IPR012110">
    <property type="entry name" value="PDC/IPDC-like"/>
</dbReference>
<evidence type="ECO:0000259" key="15">
    <source>
        <dbReference type="Pfam" id="PF02776"/>
    </source>
</evidence>
<keyword evidence="17" id="KW-1185">Reference proteome</keyword>
<dbReference type="GO" id="GO:0005829">
    <property type="term" value="C:cytosol"/>
    <property type="evidence" value="ECO:0007669"/>
    <property type="project" value="TreeGrafter"/>
</dbReference>
<dbReference type="InterPro" id="IPR029035">
    <property type="entry name" value="DHS-like_NAD/FAD-binding_dom"/>
</dbReference>
<comment type="cofactor">
    <cofactor evidence="1">
        <name>a metal cation</name>
        <dbReference type="ChEBI" id="CHEBI:25213"/>
    </cofactor>
</comment>
<comment type="caution">
    <text evidence="16">The sequence shown here is derived from an EMBL/GenBank/DDBJ whole genome shotgun (WGS) entry which is preliminary data.</text>
</comment>
<dbReference type="AlphaFoldDB" id="A0A3S0XX32"/>
<dbReference type="SUPFAM" id="SSF52518">
    <property type="entry name" value="Thiamin diphosphate-binding fold (THDP-binding)"/>
    <property type="match status" value="2"/>
</dbReference>
<evidence type="ECO:0000313" key="17">
    <source>
        <dbReference type="Proteomes" id="UP000268857"/>
    </source>
</evidence>
<comment type="cofactor">
    <cofactor evidence="11">
        <name>Mg(2+)</name>
        <dbReference type="ChEBI" id="CHEBI:18420"/>
    </cofactor>
    <text evidence="11">Binds 1 Mg(2+) per subunit.</text>
</comment>
<dbReference type="Gene3D" id="3.40.50.1220">
    <property type="entry name" value="TPP-binding domain"/>
    <property type="match status" value="1"/>
</dbReference>
<organism evidence="16 17">
    <name type="scientific">Chlorogloeopsis fritschii PCC 6912</name>
    <dbReference type="NCBI Taxonomy" id="211165"/>
    <lineage>
        <taxon>Bacteria</taxon>
        <taxon>Bacillati</taxon>
        <taxon>Cyanobacteriota</taxon>
        <taxon>Cyanophyceae</taxon>
        <taxon>Nostocales</taxon>
        <taxon>Chlorogloeopsidaceae</taxon>
        <taxon>Chlorogloeopsis</taxon>
    </lineage>
</organism>
<evidence type="ECO:0000256" key="3">
    <source>
        <dbReference type="ARBA" id="ARBA00002938"/>
    </source>
</evidence>
<evidence type="ECO:0000256" key="1">
    <source>
        <dbReference type="ARBA" id="ARBA00001920"/>
    </source>
</evidence>
<dbReference type="InterPro" id="IPR047213">
    <property type="entry name" value="TPP_PYR_PDC_IPDC-like"/>
</dbReference>
<evidence type="ECO:0000259" key="13">
    <source>
        <dbReference type="Pfam" id="PF00205"/>
    </source>
</evidence>
<dbReference type="InterPro" id="IPR029061">
    <property type="entry name" value="THDP-binding"/>
</dbReference>
<keyword evidence="9 12" id="KW-0786">Thiamine pyrophosphate</keyword>
<dbReference type="InterPro" id="IPR012000">
    <property type="entry name" value="Thiamin_PyroP_enz_cen_dom"/>
</dbReference>
<dbReference type="PIRSF" id="PIRSF036565">
    <property type="entry name" value="Pyruvt_ip_decrb"/>
    <property type="match status" value="1"/>
</dbReference>
<dbReference type="Proteomes" id="UP000268857">
    <property type="component" value="Unassembled WGS sequence"/>
</dbReference>
<dbReference type="GO" id="GO:0030976">
    <property type="term" value="F:thiamine pyrophosphate binding"/>
    <property type="evidence" value="ECO:0007669"/>
    <property type="project" value="InterPro"/>
</dbReference>
<dbReference type="InterPro" id="IPR047214">
    <property type="entry name" value="TPP_PDC_IPDC"/>
</dbReference>
<keyword evidence="8 11" id="KW-0460">Magnesium</keyword>
<keyword evidence="10" id="KW-0456">Lyase</keyword>
<evidence type="ECO:0000313" key="16">
    <source>
        <dbReference type="EMBL" id="RUR79710.1"/>
    </source>
</evidence>
<proteinExistence type="inferred from homology"/>
<evidence type="ECO:0000256" key="7">
    <source>
        <dbReference type="ARBA" id="ARBA00022793"/>
    </source>
</evidence>
<dbReference type="GO" id="GO:0000287">
    <property type="term" value="F:magnesium ion binding"/>
    <property type="evidence" value="ECO:0007669"/>
    <property type="project" value="InterPro"/>
</dbReference>
<dbReference type="PANTHER" id="PTHR43452:SF30">
    <property type="entry name" value="PYRUVATE DECARBOXYLASE ISOZYME 1-RELATED"/>
    <property type="match status" value="1"/>
</dbReference>
<dbReference type="Pfam" id="PF00205">
    <property type="entry name" value="TPP_enzyme_M"/>
    <property type="match status" value="1"/>
</dbReference>
<evidence type="ECO:0000256" key="12">
    <source>
        <dbReference type="RuleBase" id="RU362132"/>
    </source>
</evidence>
<keyword evidence="6 11" id="KW-0479">Metal-binding</keyword>
<feature type="binding site" evidence="11">
    <location>
        <position position="455"/>
    </location>
    <ligand>
        <name>Mg(2+)</name>
        <dbReference type="ChEBI" id="CHEBI:18420"/>
    </ligand>
</feature>